<feature type="compositionally biased region" description="Polar residues" evidence="1">
    <location>
        <begin position="86"/>
        <end position="96"/>
    </location>
</feature>
<feature type="compositionally biased region" description="Low complexity" evidence="1">
    <location>
        <begin position="155"/>
        <end position="166"/>
    </location>
</feature>
<protein>
    <submittedName>
        <fullName evidence="2">Uncharacterized protein</fullName>
    </submittedName>
</protein>
<feature type="compositionally biased region" description="Basic and acidic residues" evidence="1">
    <location>
        <begin position="71"/>
        <end position="84"/>
    </location>
</feature>
<feature type="compositionally biased region" description="Polar residues" evidence="1">
    <location>
        <begin position="255"/>
        <end position="265"/>
    </location>
</feature>
<dbReference type="EMBL" id="JAFIQS010000016">
    <property type="protein sequence ID" value="KAG5163005.1"/>
    <property type="molecule type" value="Genomic_DNA"/>
</dbReference>
<feature type="region of interest" description="Disordered" evidence="1">
    <location>
        <begin position="142"/>
        <end position="202"/>
    </location>
</feature>
<organism evidence="2">
    <name type="scientific">Psilocybe cubensis</name>
    <name type="common">Psychedelic mushroom</name>
    <name type="synonym">Stropharia cubensis</name>
    <dbReference type="NCBI Taxonomy" id="181762"/>
    <lineage>
        <taxon>Eukaryota</taxon>
        <taxon>Fungi</taxon>
        <taxon>Dikarya</taxon>
        <taxon>Basidiomycota</taxon>
        <taxon>Agaricomycotina</taxon>
        <taxon>Agaricomycetes</taxon>
        <taxon>Agaricomycetidae</taxon>
        <taxon>Agaricales</taxon>
        <taxon>Agaricineae</taxon>
        <taxon>Strophariaceae</taxon>
        <taxon>Psilocybe</taxon>
    </lineage>
</organism>
<dbReference type="AlphaFoldDB" id="A0A8H7XNX4"/>
<evidence type="ECO:0000256" key="1">
    <source>
        <dbReference type="SAM" id="MobiDB-lite"/>
    </source>
</evidence>
<comment type="caution">
    <text evidence="2">The sequence shown here is derived from an EMBL/GenBank/DDBJ whole genome shotgun (WGS) entry which is preliminary data.</text>
</comment>
<feature type="region of interest" description="Disordered" evidence="1">
    <location>
        <begin position="245"/>
        <end position="265"/>
    </location>
</feature>
<feature type="compositionally biased region" description="Low complexity" evidence="1">
    <location>
        <begin position="48"/>
        <end position="67"/>
    </location>
</feature>
<feature type="compositionally biased region" description="Low complexity" evidence="1">
    <location>
        <begin position="188"/>
        <end position="202"/>
    </location>
</feature>
<dbReference type="OrthoDB" id="10600038at2759"/>
<feature type="region of interest" description="Disordered" evidence="1">
    <location>
        <begin position="48"/>
        <end position="122"/>
    </location>
</feature>
<gene>
    <name evidence="2" type="ORF">JR316_011872</name>
</gene>
<name>A0A8H7XNX4_PSICU</name>
<accession>A0A8H7XNX4</accession>
<sequence length="296" mass="31646">MSTVSFDDEQERIYAISVMELPYSYNSTEGWYKPNGQSQTIIMRRTSLGTTSLSTTSPTTSQPNSRTGTLDSDRSAGRENRDPNATKANVPNSTQHARAHQVPAAARVQLQSQPNTKANYASDTFKSRANDVEKHFIGHHRDATAHPMPAPSPPASSVYSYGSGPSSTGGNSMERALLPKRRAANGNGSTSRGARATRAGAGLARVEASGKAKITGQAGKVGRVMKRPPNTAIYVNELGPNGSWYIPKKPKDRNSPVSSTTNTTAAVEPGLMKTLLNAFKKKNKVANAPLHVPRSS</sequence>
<evidence type="ECO:0000313" key="2">
    <source>
        <dbReference type="EMBL" id="KAG5163005.1"/>
    </source>
</evidence>
<proteinExistence type="predicted"/>
<reference evidence="2" key="1">
    <citation type="submission" date="2021-02" db="EMBL/GenBank/DDBJ databases">
        <title>Psilocybe cubensis genome.</title>
        <authorList>
            <person name="Mckernan K.J."/>
            <person name="Crawford S."/>
            <person name="Trippe A."/>
            <person name="Kane L.T."/>
            <person name="Mclaughlin S."/>
        </authorList>
    </citation>
    <scope>NUCLEOTIDE SEQUENCE [LARGE SCALE GENOMIC DNA]</scope>
    <source>
        <strain evidence="2">MGC-MH-2018</strain>
    </source>
</reference>
<feature type="compositionally biased region" description="Polar residues" evidence="1">
    <location>
        <begin position="109"/>
        <end position="122"/>
    </location>
</feature>